<evidence type="ECO:0000313" key="3">
    <source>
        <dbReference type="Proteomes" id="UP001578633"/>
    </source>
</evidence>
<dbReference type="GeneID" id="96084361"/>
<feature type="compositionally biased region" description="Polar residues" evidence="1">
    <location>
        <begin position="365"/>
        <end position="375"/>
    </location>
</feature>
<keyword evidence="3" id="KW-1185">Reference proteome</keyword>
<feature type="region of interest" description="Disordered" evidence="1">
    <location>
        <begin position="362"/>
        <end position="383"/>
    </location>
</feature>
<name>A0ABR3ULR6_9PLEO</name>
<dbReference type="Proteomes" id="UP001578633">
    <property type="component" value="Chromosome 3"/>
</dbReference>
<reference evidence="2 3" key="1">
    <citation type="submission" date="2024-09" db="EMBL/GenBank/DDBJ databases">
        <title>T2T genomes of carrot and Alternaria dauci and their utility for understanding host-pathogen interaction during carrot leaf blight disease.</title>
        <authorList>
            <person name="Liu W."/>
            <person name="Xu S."/>
            <person name="Ou C."/>
            <person name="Liu X."/>
            <person name="Zhuang F."/>
            <person name="Deng X.W."/>
        </authorList>
    </citation>
    <scope>NUCLEOTIDE SEQUENCE [LARGE SCALE GENOMIC DNA]</scope>
    <source>
        <strain evidence="2 3">A2016</strain>
    </source>
</reference>
<evidence type="ECO:0000313" key="2">
    <source>
        <dbReference type="EMBL" id="KAL1797433.1"/>
    </source>
</evidence>
<dbReference type="PANTHER" id="PTHR28086:SF1">
    <property type="entry name" value="CU(2+) SUPPRESSING AND BLEOMYCIN SENSITIVE PROTEIN 1"/>
    <property type="match status" value="1"/>
</dbReference>
<dbReference type="EMBL" id="JBHGVX010000003">
    <property type="protein sequence ID" value="KAL1797433.1"/>
    <property type="molecule type" value="Genomic_DNA"/>
</dbReference>
<comment type="caution">
    <text evidence="2">The sequence shown here is derived from an EMBL/GenBank/DDBJ whole genome shotgun (WGS) entry which is preliminary data.</text>
</comment>
<sequence>MSESCTCIPDIKQRLLDHLKEATFYSQKDLEALDKNLQDCRRYVERGREEYSPHLLTLLDARIKVCEETLAELKLNLSELTPELTPKWEKLVSILRSLCGCNARSKFPHDEVEEYSEELNKLDEELKECGIRAYETEGTTEEKLAEMVDKMQLTNEHPEPAPDAKTLIGTLLRRNLLWVTLIKQKQGRIAPAFKETYDKLLSIRNKLEKLTLTQAWSLRETDLWDFQRQLDRIDEARVDGNFVDALGRPAEIYEQRTLLYLLRKSYALIYQLLLTSEPVSEALLPIYNQLTTLRKCLLEVKKLGGVSSPRELYPYSMKLNSIDNMRVDGKFMVGDEIPDGQGRVTQLLEECFELAYDLRNDAEDNNSSAEATPSTEKPEPLGT</sequence>
<dbReference type="InterPro" id="IPR018810">
    <property type="entry name" value="UPF0662"/>
</dbReference>
<accession>A0ABR3ULR6</accession>
<dbReference type="RefSeq" id="XP_069308017.1">
    <property type="nucleotide sequence ID" value="XM_069450200.1"/>
</dbReference>
<proteinExistence type="predicted"/>
<gene>
    <name evidence="2" type="ORF">ACET3X_004039</name>
</gene>
<evidence type="ECO:0000256" key="1">
    <source>
        <dbReference type="SAM" id="MobiDB-lite"/>
    </source>
</evidence>
<dbReference type="Pfam" id="PF10303">
    <property type="entry name" value="DUF2408"/>
    <property type="match status" value="2"/>
</dbReference>
<organism evidence="2 3">
    <name type="scientific">Alternaria dauci</name>
    <dbReference type="NCBI Taxonomy" id="48095"/>
    <lineage>
        <taxon>Eukaryota</taxon>
        <taxon>Fungi</taxon>
        <taxon>Dikarya</taxon>
        <taxon>Ascomycota</taxon>
        <taxon>Pezizomycotina</taxon>
        <taxon>Dothideomycetes</taxon>
        <taxon>Pleosporomycetidae</taxon>
        <taxon>Pleosporales</taxon>
        <taxon>Pleosporineae</taxon>
        <taxon>Pleosporaceae</taxon>
        <taxon>Alternaria</taxon>
        <taxon>Alternaria sect. Porri</taxon>
    </lineage>
</organism>
<dbReference type="PANTHER" id="PTHR28086">
    <property type="entry name" value="UPF0662 PROTEIN YPL260W"/>
    <property type="match status" value="1"/>
</dbReference>
<protein>
    <submittedName>
        <fullName evidence="2">Uncharacterized protein</fullName>
    </submittedName>
</protein>